<evidence type="ECO:0000256" key="2">
    <source>
        <dbReference type="SAM" id="Phobius"/>
    </source>
</evidence>
<dbReference type="Proteomes" id="UP001589890">
    <property type="component" value="Unassembled WGS sequence"/>
</dbReference>
<evidence type="ECO:0000313" key="3">
    <source>
        <dbReference type="EMBL" id="MFC0626596.1"/>
    </source>
</evidence>
<keyword evidence="2" id="KW-0472">Membrane</keyword>
<keyword evidence="2" id="KW-0812">Transmembrane</keyword>
<gene>
    <name evidence="3" type="ORF">ACFFGN_21130</name>
</gene>
<keyword evidence="2" id="KW-1133">Transmembrane helix</keyword>
<reference evidence="3 4" key="1">
    <citation type="submission" date="2024-09" db="EMBL/GenBank/DDBJ databases">
        <authorList>
            <person name="Sun Q."/>
            <person name="Mori K."/>
        </authorList>
    </citation>
    <scope>NUCLEOTIDE SEQUENCE [LARGE SCALE GENOMIC DNA]</scope>
    <source>
        <strain evidence="3 4">CGMCC 1.15906</strain>
    </source>
</reference>
<feature type="region of interest" description="Disordered" evidence="1">
    <location>
        <begin position="80"/>
        <end position="106"/>
    </location>
</feature>
<feature type="transmembrane region" description="Helical" evidence="2">
    <location>
        <begin position="46"/>
        <end position="66"/>
    </location>
</feature>
<evidence type="ECO:0000313" key="4">
    <source>
        <dbReference type="Proteomes" id="UP001589890"/>
    </source>
</evidence>
<organism evidence="3 4">
    <name type="scientific">Kribbella deserti</name>
    <dbReference type="NCBI Taxonomy" id="1926257"/>
    <lineage>
        <taxon>Bacteria</taxon>
        <taxon>Bacillati</taxon>
        <taxon>Actinomycetota</taxon>
        <taxon>Actinomycetes</taxon>
        <taxon>Propionibacteriales</taxon>
        <taxon>Kribbellaceae</taxon>
        <taxon>Kribbella</taxon>
    </lineage>
</organism>
<protein>
    <recommendedName>
        <fullName evidence="5">DUF3558 domain-containing protein</fullName>
    </recommendedName>
</protein>
<feature type="compositionally biased region" description="Low complexity" evidence="1">
    <location>
        <begin position="83"/>
        <end position="100"/>
    </location>
</feature>
<sequence>MSTEEFLMTDISDLMRRATDGLSPESPDLVQRGMAQGLRMRRRRTALVSAAAAGAVVLTAGFAVAVQSLGPADGQGVQVAVQTPTAKPTAPAPTKTTSATPKPPSRFALNTLRKLLPSGMKASDPNVWGEPGQFSGGSWTVDDGKGLAEVNAMVERHNVRKCSSEFPGACKRLADGTLVVSRPLELVYTDERNEGVLSNSVEVYRRDGVKVNMIAFNSEDEKGSPKTRAYPPFTVEQLTTMARNPAWKPAGRLFALPAKGSS</sequence>
<accession>A0ABV6QPL9</accession>
<proteinExistence type="predicted"/>
<evidence type="ECO:0008006" key="5">
    <source>
        <dbReference type="Google" id="ProtNLM"/>
    </source>
</evidence>
<evidence type="ECO:0000256" key="1">
    <source>
        <dbReference type="SAM" id="MobiDB-lite"/>
    </source>
</evidence>
<comment type="caution">
    <text evidence="3">The sequence shown here is derived from an EMBL/GenBank/DDBJ whole genome shotgun (WGS) entry which is preliminary data.</text>
</comment>
<name>A0ABV6QPL9_9ACTN</name>
<dbReference type="EMBL" id="JBHLTC010000028">
    <property type="protein sequence ID" value="MFC0626596.1"/>
    <property type="molecule type" value="Genomic_DNA"/>
</dbReference>
<keyword evidence="4" id="KW-1185">Reference proteome</keyword>